<dbReference type="SUPFAM" id="SSF46894">
    <property type="entry name" value="C-terminal effector domain of the bipartite response regulators"/>
    <property type="match status" value="1"/>
</dbReference>
<sequence>MLRLHIQQERSYDEIAEQFSLSLSAKKTSFLRMRQRFGCKSTARLAYLARERNLFGVEPR</sequence>
<organism evidence="1 2">
    <name type="scientific">Leisingera daeponensis</name>
    <dbReference type="NCBI Taxonomy" id="405746"/>
    <lineage>
        <taxon>Bacteria</taxon>
        <taxon>Pseudomonadati</taxon>
        <taxon>Pseudomonadota</taxon>
        <taxon>Alphaproteobacteria</taxon>
        <taxon>Rhodobacterales</taxon>
        <taxon>Roseobacteraceae</taxon>
        <taxon>Leisingera</taxon>
    </lineage>
</organism>
<evidence type="ECO:0000313" key="1">
    <source>
        <dbReference type="EMBL" id="MBY6142181.1"/>
    </source>
</evidence>
<protein>
    <submittedName>
        <fullName evidence="1">Uncharacterized protein</fullName>
    </submittedName>
</protein>
<proteinExistence type="predicted"/>
<reference evidence="1 2" key="1">
    <citation type="submission" date="2021-06" db="EMBL/GenBank/DDBJ databases">
        <title>50 bacteria genomes isolated from Dapeng, Shenzhen, China.</title>
        <authorList>
            <person name="Zheng W."/>
            <person name="Yu S."/>
            <person name="Huang Y."/>
        </authorList>
    </citation>
    <scope>NUCLEOTIDE SEQUENCE [LARGE SCALE GENOMIC DNA]</scope>
    <source>
        <strain evidence="1 2">DP1N14-2</strain>
    </source>
</reference>
<dbReference type="EMBL" id="JAHVJA010000020">
    <property type="protein sequence ID" value="MBY6142181.1"/>
    <property type="molecule type" value="Genomic_DNA"/>
</dbReference>
<dbReference type="Proteomes" id="UP000766629">
    <property type="component" value="Unassembled WGS sequence"/>
</dbReference>
<dbReference type="RefSeq" id="WP_222510097.1">
    <property type="nucleotide sequence ID" value="NZ_JAHVJA010000020.1"/>
</dbReference>
<dbReference type="Gene3D" id="1.10.10.10">
    <property type="entry name" value="Winged helix-like DNA-binding domain superfamily/Winged helix DNA-binding domain"/>
    <property type="match status" value="1"/>
</dbReference>
<accession>A0ABS7NML7</accession>
<keyword evidence="2" id="KW-1185">Reference proteome</keyword>
<dbReference type="InterPro" id="IPR036388">
    <property type="entry name" value="WH-like_DNA-bd_sf"/>
</dbReference>
<name>A0ABS7NML7_9RHOB</name>
<evidence type="ECO:0000313" key="2">
    <source>
        <dbReference type="Proteomes" id="UP000766629"/>
    </source>
</evidence>
<comment type="caution">
    <text evidence="1">The sequence shown here is derived from an EMBL/GenBank/DDBJ whole genome shotgun (WGS) entry which is preliminary data.</text>
</comment>
<dbReference type="InterPro" id="IPR016032">
    <property type="entry name" value="Sig_transdc_resp-reg_C-effctor"/>
</dbReference>
<gene>
    <name evidence="1" type="ORF">KUV26_22360</name>
</gene>